<gene>
    <name evidence="1" type="ORF">TM448B04981_0009</name>
</gene>
<dbReference type="AlphaFoldDB" id="A0A6M3Y0S8"/>
<protein>
    <submittedName>
        <fullName evidence="1">Uncharacterized protein</fullName>
    </submittedName>
</protein>
<evidence type="ECO:0000313" key="1">
    <source>
        <dbReference type="EMBL" id="QJI03780.1"/>
    </source>
</evidence>
<name>A0A6M3Y0S8_9ZZZZ</name>
<organism evidence="1">
    <name type="scientific">viral metagenome</name>
    <dbReference type="NCBI Taxonomy" id="1070528"/>
    <lineage>
        <taxon>unclassified sequences</taxon>
        <taxon>metagenomes</taxon>
        <taxon>organismal metagenomes</taxon>
    </lineage>
</organism>
<proteinExistence type="predicted"/>
<dbReference type="EMBL" id="MT145118">
    <property type="protein sequence ID" value="QJI03780.1"/>
    <property type="molecule type" value="Genomic_DNA"/>
</dbReference>
<sequence length="64" mass="7132">MKITHIEAATVEDATQQISELTASVHLIGDQIVVTYPDETQGVFVFLDTERVVQDYTIIPDGRL</sequence>
<reference evidence="1" key="1">
    <citation type="submission" date="2020-03" db="EMBL/GenBank/DDBJ databases">
        <title>The deep terrestrial virosphere.</title>
        <authorList>
            <person name="Holmfeldt K."/>
            <person name="Nilsson E."/>
            <person name="Simone D."/>
            <person name="Lopez-Fernandez M."/>
            <person name="Wu X."/>
            <person name="de Brujin I."/>
            <person name="Lundin D."/>
            <person name="Andersson A."/>
            <person name="Bertilsson S."/>
            <person name="Dopson M."/>
        </authorList>
    </citation>
    <scope>NUCLEOTIDE SEQUENCE</scope>
    <source>
        <strain evidence="1">TM448B04981</strain>
    </source>
</reference>
<accession>A0A6M3Y0S8</accession>